<dbReference type="Gene3D" id="3.30.565.10">
    <property type="entry name" value="Histidine kinase-like ATPase, C-terminal domain"/>
    <property type="match status" value="1"/>
</dbReference>
<evidence type="ECO:0000256" key="3">
    <source>
        <dbReference type="ARBA" id="ARBA00022553"/>
    </source>
</evidence>
<evidence type="ECO:0000256" key="2">
    <source>
        <dbReference type="ARBA" id="ARBA00006155"/>
    </source>
</evidence>
<keyword evidence="5 10" id="KW-0547">Nucleotide-binding</keyword>
<keyword evidence="7 10" id="KW-0067">ATP-binding</keyword>
<dbReference type="OrthoDB" id="3264224at2759"/>
<dbReference type="InterPro" id="IPR039028">
    <property type="entry name" value="BCKD/PDK"/>
</dbReference>
<keyword evidence="8" id="KW-0809">Transit peptide</keyword>
<dbReference type="GO" id="GO:0005759">
    <property type="term" value="C:mitochondrial matrix"/>
    <property type="evidence" value="ECO:0007669"/>
    <property type="project" value="UniProtKB-SubCell"/>
</dbReference>
<reference evidence="13" key="1">
    <citation type="journal article" date="2018" name="Nat. Microbiol.">
        <title>Leveraging single-cell genomics to expand the fungal tree of life.</title>
        <authorList>
            <person name="Ahrendt S.R."/>
            <person name="Quandt C.A."/>
            <person name="Ciobanu D."/>
            <person name="Clum A."/>
            <person name="Salamov A."/>
            <person name="Andreopoulos B."/>
            <person name="Cheng J.F."/>
            <person name="Woyke T."/>
            <person name="Pelin A."/>
            <person name="Henrissat B."/>
            <person name="Reynolds N.K."/>
            <person name="Benny G.L."/>
            <person name="Smith M.E."/>
            <person name="James T.Y."/>
            <person name="Grigoriev I.V."/>
        </authorList>
    </citation>
    <scope>NUCLEOTIDE SEQUENCE [LARGE SCALE GENOMIC DNA]</scope>
</reference>
<dbReference type="Pfam" id="PF10436">
    <property type="entry name" value="BCDHK_Adom3"/>
    <property type="match status" value="1"/>
</dbReference>
<dbReference type="GO" id="GO:0005524">
    <property type="term" value="F:ATP binding"/>
    <property type="evidence" value="ECO:0007669"/>
    <property type="project" value="UniProtKB-UniRule"/>
</dbReference>
<gene>
    <name evidence="12" type="ORF">BJ684DRAFT_20451</name>
</gene>
<keyword evidence="3" id="KW-0597">Phosphoprotein</keyword>
<dbReference type="InterPro" id="IPR004358">
    <property type="entry name" value="Sig_transdc_His_kin-like_C"/>
</dbReference>
<comment type="similarity">
    <text evidence="2 10">Belongs to the PDK/BCKDK protein kinase family.</text>
</comment>
<dbReference type="Gene3D" id="1.20.140.20">
    <property type="entry name" value="Alpha-ketoacid/pyruvate dehydrogenase kinase, N-terminal domain"/>
    <property type="match status" value="1"/>
</dbReference>
<dbReference type="GO" id="GO:0004740">
    <property type="term" value="F:pyruvate dehydrogenase (acetyl-transferring) kinase activity"/>
    <property type="evidence" value="ECO:0007669"/>
    <property type="project" value="TreeGrafter"/>
</dbReference>
<feature type="domain" description="Histidine kinase" evidence="11">
    <location>
        <begin position="253"/>
        <end position="412"/>
    </location>
</feature>
<evidence type="ECO:0000313" key="12">
    <source>
        <dbReference type="EMBL" id="RKP13038.1"/>
    </source>
</evidence>
<protein>
    <recommendedName>
        <fullName evidence="10">Protein-serine/threonine kinase</fullName>
        <ecNumber evidence="10">2.7.11.-</ecNumber>
    </recommendedName>
</protein>
<dbReference type="Proteomes" id="UP000267251">
    <property type="component" value="Unassembled WGS sequence"/>
</dbReference>
<evidence type="ECO:0000256" key="10">
    <source>
        <dbReference type="RuleBase" id="RU366032"/>
    </source>
</evidence>
<sequence>MLRSSVLFHRGRKSSFHTLWRLRPIFCPSVRTVQTAAKSTFYDESVAHFANRETRPITLRSLMERGKPPLTDKELLASANLTFSELPVRLARRVKAFQKLPFIVGTNPYIKDVHDTYYESFLKLRDLPVIRDVKEDEECSNLLMALVERHTPNIPKLARGFKECAEYITPQEVSTFFNDLIQARIGIRLIAEHHLALHAAKKDYIGVVHTRLKPDSLIRSCAKAVHELCDLNYGTAPRFIVDGATSARFQYVPVHLEYILHELLKNAYRATVEHARTQGKSDSEEDLPPIAITISQGDGEVGIRIRDQGGGIPAIVRDEIFSYSFTTVKDEFGEGRLDDVDIPLDQGSVSSENVFSSQTRLSMQMGVGGPMAGLGFGLPMARIYAQSFGGHLDLISLPAHGCDVFLSLPDMGNQDVSI</sequence>
<dbReference type="SUPFAM" id="SSF55874">
    <property type="entry name" value="ATPase domain of HSP90 chaperone/DNA topoisomerase II/histidine kinase"/>
    <property type="match status" value="1"/>
</dbReference>
<comment type="subcellular location">
    <subcellularLocation>
        <location evidence="1 10">Mitochondrion matrix</location>
    </subcellularLocation>
</comment>
<evidence type="ECO:0000256" key="4">
    <source>
        <dbReference type="ARBA" id="ARBA00022679"/>
    </source>
</evidence>
<evidence type="ECO:0000313" key="13">
    <source>
        <dbReference type="Proteomes" id="UP000267251"/>
    </source>
</evidence>
<keyword evidence="13" id="KW-1185">Reference proteome</keyword>
<dbReference type="InterPro" id="IPR036784">
    <property type="entry name" value="AK/P_DHK_N_sf"/>
</dbReference>
<dbReference type="GO" id="GO:0010906">
    <property type="term" value="P:regulation of glucose metabolic process"/>
    <property type="evidence" value="ECO:0007669"/>
    <property type="project" value="TreeGrafter"/>
</dbReference>
<proteinExistence type="inferred from homology"/>
<evidence type="ECO:0000259" key="11">
    <source>
        <dbReference type="PROSITE" id="PS50109"/>
    </source>
</evidence>
<dbReference type="PANTHER" id="PTHR11947:SF20">
    <property type="entry name" value="[3-METHYL-2-OXOBUTANOATE DEHYDROGENASE [LIPOAMIDE]] KINASE, MITOCHONDRIAL"/>
    <property type="match status" value="1"/>
</dbReference>
<dbReference type="InterPro" id="IPR036890">
    <property type="entry name" value="HATPase_C_sf"/>
</dbReference>
<evidence type="ECO:0000256" key="7">
    <source>
        <dbReference type="ARBA" id="ARBA00022840"/>
    </source>
</evidence>
<dbReference type="PANTHER" id="PTHR11947">
    <property type="entry name" value="PYRUVATE DEHYDROGENASE KINASE"/>
    <property type="match status" value="1"/>
</dbReference>
<evidence type="ECO:0000256" key="1">
    <source>
        <dbReference type="ARBA" id="ARBA00004305"/>
    </source>
</evidence>
<keyword evidence="4 10" id="KW-0808">Transferase</keyword>
<dbReference type="PROSITE" id="PS50109">
    <property type="entry name" value="HIS_KIN"/>
    <property type="match status" value="1"/>
</dbReference>
<name>A0A4P9Y2D5_9FUNG</name>
<organism evidence="12 13">
    <name type="scientific">Piptocephalis cylindrospora</name>
    <dbReference type="NCBI Taxonomy" id="1907219"/>
    <lineage>
        <taxon>Eukaryota</taxon>
        <taxon>Fungi</taxon>
        <taxon>Fungi incertae sedis</taxon>
        <taxon>Zoopagomycota</taxon>
        <taxon>Zoopagomycotina</taxon>
        <taxon>Zoopagomycetes</taxon>
        <taxon>Zoopagales</taxon>
        <taxon>Piptocephalidaceae</taxon>
        <taxon>Piptocephalis</taxon>
    </lineage>
</organism>
<evidence type="ECO:0000256" key="6">
    <source>
        <dbReference type="ARBA" id="ARBA00022777"/>
    </source>
</evidence>
<dbReference type="SUPFAM" id="SSF69012">
    <property type="entry name" value="alpha-ketoacid dehydrogenase kinase, N-terminal domain"/>
    <property type="match status" value="1"/>
</dbReference>
<keyword evidence="6 10" id="KW-0418">Kinase</keyword>
<dbReference type="Pfam" id="PF02518">
    <property type="entry name" value="HATPase_c"/>
    <property type="match status" value="1"/>
</dbReference>
<evidence type="ECO:0000256" key="8">
    <source>
        <dbReference type="ARBA" id="ARBA00022946"/>
    </source>
</evidence>
<accession>A0A4P9Y2D5</accession>
<dbReference type="AlphaFoldDB" id="A0A4P9Y2D5"/>
<evidence type="ECO:0000256" key="5">
    <source>
        <dbReference type="ARBA" id="ARBA00022741"/>
    </source>
</evidence>
<dbReference type="EMBL" id="KZ988126">
    <property type="protein sequence ID" value="RKP13038.1"/>
    <property type="molecule type" value="Genomic_DNA"/>
</dbReference>
<dbReference type="EC" id="2.7.11.-" evidence="10"/>
<dbReference type="InterPro" id="IPR018955">
    <property type="entry name" value="BCDHK/PDK_N"/>
</dbReference>
<dbReference type="InterPro" id="IPR005467">
    <property type="entry name" value="His_kinase_dom"/>
</dbReference>
<evidence type="ECO:0000256" key="9">
    <source>
        <dbReference type="ARBA" id="ARBA00023128"/>
    </source>
</evidence>
<dbReference type="PRINTS" id="PR00344">
    <property type="entry name" value="BCTRLSENSOR"/>
</dbReference>
<dbReference type="InterPro" id="IPR003594">
    <property type="entry name" value="HATPase_dom"/>
</dbReference>
<dbReference type="SMART" id="SM00387">
    <property type="entry name" value="HATPase_c"/>
    <property type="match status" value="1"/>
</dbReference>
<keyword evidence="9 10" id="KW-0496">Mitochondrion</keyword>